<dbReference type="RefSeq" id="WP_325775896.1">
    <property type="nucleotide sequence ID" value="NZ_VTDN01000008.1"/>
</dbReference>
<comment type="caution">
    <text evidence="1">The sequence shown here is derived from an EMBL/GenBank/DDBJ whole genome shotgun (WGS) entry which is preliminary data.</text>
</comment>
<dbReference type="EMBL" id="VTDN01000008">
    <property type="protein sequence ID" value="MEB5477531.1"/>
    <property type="molecule type" value="Genomic_DNA"/>
</dbReference>
<dbReference type="Proteomes" id="UP001339883">
    <property type="component" value="Unassembled WGS sequence"/>
</dbReference>
<protein>
    <submittedName>
        <fullName evidence="1">Uncharacterized protein</fullName>
    </submittedName>
</protein>
<name>A0ABU6DVN6_9GAMM</name>
<sequence>MQDEVSKQYQADLYASDSVRKFNSVYLYPRDSAGNINPGYGAYPNAYNQIVENTPEAIDKLRSDSSRGANAILGMGNSVIAAGSYLGAKSFGADKATQENIAIGTALGSLTLGSGIAAKGNAFEGTPIGKAEVIVPIKNTPSVKNSVLPEVIEGVGSSTSIIGLSKSKANELINDSSLTKKNKSSMAAVAVAGDSTRGIQTDTFINTSLFGSNQDKQTKNSQIMPSYKQLKLDETIQAIDDHTFRILNVDQYMDKLKNAYQFTGNPMNDFTASRIENYIREKQAFKITDGLPGAHAEIQAFNSLYNLSPLTKKENANIATYKLGPSNPDDKQGGTFRACTNCSGILPEESNIPTRRK</sequence>
<proteinExistence type="predicted"/>
<accession>A0ABU6DVN6</accession>
<dbReference type="InterPro" id="IPR025968">
    <property type="entry name" value="YwqJ_deaminase"/>
</dbReference>
<evidence type="ECO:0000313" key="2">
    <source>
        <dbReference type="Proteomes" id="UP001339883"/>
    </source>
</evidence>
<reference evidence="1 2" key="1">
    <citation type="submission" date="2019-08" db="EMBL/GenBank/DDBJ databases">
        <title>Five species of Acinetobacter isolated from floral nectar and animal pollinators.</title>
        <authorList>
            <person name="Hendry T.A."/>
        </authorList>
    </citation>
    <scope>NUCLEOTIDE SEQUENCE [LARGE SCALE GENOMIC DNA]</scope>
    <source>
        <strain evidence="1 2">MD18.27</strain>
    </source>
</reference>
<organism evidence="1 2">
    <name type="scientific">Acinetobacter pollinis</name>
    <dbReference type="NCBI Taxonomy" id="2605270"/>
    <lineage>
        <taxon>Bacteria</taxon>
        <taxon>Pseudomonadati</taxon>
        <taxon>Pseudomonadota</taxon>
        <taxon>Gammaproteobacteria</taxon>
        <taxon>Moraxellales</taxon>
        <taxon>Moraxellaceae</taxon>
        <taxon>Acinetobacter</taxon>
    </lineage>
</organism>
<keyword evidence="2" id="KW-1185">Reference proteome</keyword>
<evidence type="ECO:0000313" key="1">
    <source>
        <dbReference type="EMBL" id="MEB5477531.1"/>
    </source>
</evidence>
<gene>
    <name evidence="1" type="ORF">I2F25_10805</name>
</gene>
<dbReference type="Pfam" id="PF14431">
    <property type="entry name" value="YwqJ-deaminase"/>
    <property type="match status" value="1"/>
</dbReference>